<sequence>MKNPGKNNISILVILILFLNSFSLNAQDIIVLNNNEKISAKVIVVGLTNITYKKFENLDGPSYEIAKDDVLKITYENGQDEFFLQNSETGLTSKKGIDPSINLAYKGSVDADYYYNKNWPLWTTFGGTIIFLPVGLAAGLISGIATPNIEVLIPDKDLLNSPEYYNAFMKRAQQKKWGKVGKGLILGIGVNVLFFILVTQ</sequence>
<keyword evidence="1" id="KW-0812">Transmembrane</keyword>
<dbReference type="AlphaFoldDB" id="A0A934WXK4"/>
<accession>A0A934WXK4</accession>
<keyword evidence="1" id="KW-0472">Membrane</keyword>
<evidence type="ECO:0000256" key="2">
    <source>
        <dbReference type="SAM" id="SignalP"/>
    </source>
</evidence>
<evidence type="ECO:0000313" key="4">
    <source>
        <dbReference type="Proteomes" id="UP000611723"/>
    </source>
</evidence>
<gene>
    <name evidence="3" type="ORF">JKA74_06420</name>
</gene>
<comment type="caution">
    <text evidence="3">The sequence shown here is derived from an EMBL/GenBank/DDBJ whole genome shotgun (WGS) entry which is preliminary data.</text>
</comment>
<dbReference type="RefSeq" id="WP_201430340.1">
    <property type="nucleotide sequence ID" value="NZ_JAEQBW010000002.1"/>
</dbReference>
<name>A0A934WXK4_9BACT</name>
<protein>
    <submittedName>
        <fullName evidence="3">Uncharacterized protein</fullName>
    </submittedName>
</protein>
<feature type="transmembrane region" description="Helical" evidence="1">
    <location>
        <begin position="180"/>
        <end position="198"/>
    </location>
</feature>
<reference evidence="3" key="1">
    <citation type="submission" date="2021-01" db="EMBL/GenBank/DDBJ databases">
        <title>Marivirga aurantiaca sp. nov., isolated from intertidal surface sediments.</title>
        <authorList>
            <person name="Zhang M."/>
        </authorList>
    </citation>
    <scope>NUCLEOTIDE SEQUENCE</scope>
    <source>
        <strain evidence="3">S37H4</strain>
    </source>
</reference>
<feature type="signal peptide" evidence="2">
    <location>
        <begin position="1"/>
        <end position="26"/>
    </location>
</feature>
<keyword evidence="1" id="KW-1133">Transmembrane helix</keyword>
<organism evidence="3 4">
    <name type="scientific">Marivirga aurantiaca</name>
    <dbReference type="NCBI Taxonomy" id="2802615"/>
    <lineage>
        <taxon>Bacteria</taxon>
        <taxon>Pseudomonadati</taxon>
        <taxon>Bacteroidota</taxon>
        <taxon>Cytophagia</taxon>
        <taxon>Cytophagales</taxon>
        <taxon>Marivirgaceae</taxon>
        <taxon>Marivirga</taxon>
    </lineage>
</organism>
<dbReference type="EMBL" id="JAEQBW010000002">
    <property type="protein sequence ID" value="MBK6264665.1"/>
    <property type="molecule type" value="Genomic_DNA"/>
</dbReference>
<dbReference type="Proteomes" id="UP000611723">
    <property type="component" value="Unassembled WGS sequence"/>
</dbReference>
<keyword evidence="2" id="KW-0732">Signal</keyword>
<evidence type="ECO:0000313" key="3">
    <source>
        <dbReference type="EMBL" id="MBK6264665.1"/>
    </source>
</evidence>
<keyword evidence="4" id="KW-1185">Reference proteome</keyword>
<feature type="chain" id="PRO_5037575698" evidence="2">
    <location>
        <begin position="27"/>
        <end position="200"/>
    </location>
</feature>
<evidence type="ECO:0000256" key="1">
    <source>
        <dbReference type="SAM" id="Phobius"/>
    </source>
</evidence>
<feature type="transmembrane region" description="Helical" evidence="1">
    <location>
        <begin position="119"/>
        <end position="141"/>
    </location>
</feature>
<proteinExistence type="predicted"/>